<dbReference type="Pfam" id="PF07842">
    <property type="entry name" value="GCFC"/>
    <property type="match status" value="1"/>
</dbReference>
<feature type="compositionally biased region" description="Low complexity" evidence="2">
    <location>
        <begin position="62"/>
        <end position="75"/>
    </location>
</feature>
<keyword evidence="5" id="KW-1185">Reference proteome</keyword>
<organism evidence="4">
    <name type="scientific">Fonticula alba</name>
    <name type="common">Slime mold</name>
    <dbReference type="NCBI Taxonomy" id="691883"/>
    <lineage>
        <taxon>Eukaryota</taxon>
        <taxon>Rotosphaerida</taxon>
        <taxon>Fonticulaceae</taxon>
        <taxon>Fonticula</taxon>
    </lineage>
</organism>
<evidence type="ECO:0000313" key="5">
    <source>
        <dbReference type="Proteomes" id="UP000030693"/>
    </source>
</evidence>
<evidence type="ECO:0000313" key="4">
    <source>
        <dbReference type="EMBL" id="KCV69145.1"/>
    </source>
</evidence>
<accession>A0A058Z4F1</accession>
<feature type="region of interest" description="Disordered" evidence="2">
    <location>
        <begin position="110"/>
        <end position="158"/>
    </location>
</feature>
<dbReference type="eggNOG" id="KOG2184">
    <property type="taxonomic scope" value="Eukaryota"/>
</dbReference>
<dbReference type="InterPro" id="IPR000467">
    <property type="entry name" value="G_patch_dom"/>
</dbReference>
<dbReference type="GO" id="GO:0071008">
    <property type="term" value="C:U2-type post-mRNA release spliceosomal complex"/>
    <property type="evidence" value="ECO:0007669"/>
    <property type="project" value="TreeGrafter"/>
</dbReference>
<feature type="compositionally biased region" description="Low complexity" evidence="2">
    <location>
        <begin position="117"/>
        <end position="132"/>
    </location>
</feature>
<dbReference type="InterPro" id="IPR022783">
    <property type="entry name" value="GCFC_dom"/>
</dbReference>
<dbReference type="RefSeq" id="XP_009496716.1">
    <property type="nucleotide sequence ID" value="XM_009498441.1"/>
</dbReference>
<reference evidence="4" key="1">
    <citation type="submission" date="2013-04" db="EMBL/GenBank/DDBJ databases">
        <title>The Genome Sequence of Fonticula alba ATCC 38817.</title>
        <authorList>
            <consortium name="The Broad Institute Genomics Platform"/>
            <person name="Russ C."/>
            <person name="Cuomo C."/>
            <person name="Burger G."/>
            <person name="Gray M.W."/>
            <person name="Holland P.W.H."/>
            <person name="King N."/>
            <person name="Lang F.B.F."/>
            <person name="Roger A.J."/>
            <person name="Ruiz-Trillo I."/>
            <person name="Brown M."/>
            <person name="Walker B."/>
            <person name="Young S."/>
            <person name="Zeng Q."/>
            <person name="Gargeya S."/>
            <person name="Fitzgerald M."/>
            <person name="Haas B."/>
            <person name="Abouelleil A."/>
            <person name="Allen A.W."/>
            <person name="Alvarado L."/>
            <person name="Arachchi H.M."/>
            <person name="Berlin A.M."/>
            <person name="Chapman S.B."/>
            <person name="Gainer-Dewar J."/>
            <person name="Goldberg J."/>
            <person name="Griggs A."/>
            <person name="Gujja S."/>
            <person name="Hansen M."/>
            <person name="Howarth C."/>
            <person name="Imamovic A."/>
            <person name="Ireland A."/>
            <person name="Larimer J."/>
            <person name="McCowan C."/>
            <person name="Murphy C."/>
            <person name="Pearson M."/>
            <person name="Poon T.W."/>
            <person name="Priest M."/>
            <person name="Roberts A."/>
            <person name="Saif S."/>
            <person name="Shea T."/>
            <person name="Sisk P."/>
            <person name="Sykes S."/>
            <person name="Wortman J."/>
            <person name="Nusbaum C."/>
            <person name="Birren B."/>
        </authorList>
    </citation>
    <scope>NUCLEOTIDE SEQUENCE [LARGE SCALE GENOMIC DNA]</scope>
    <source>
        <strain evidence="4">ATCC 38817</strain>
    </source>
</reference>
<dbReference type="PANTHER" id="PTHR23329">
    <property type="entry name" value="TUFTELIN-INTERACTING PROTEIN 11-RELATED"/>
    <property type="match status" value="1"/>
</dbReference>
<feature type="compositionally biased region" description="Low complexity" evidence="2">
    <location>
        <begin position="230"/>
        <end position="256"/>
    </location>
</feature>
<sequence length="995" mass="104955">MSGWSGDRDADAEFARKRREINRDAAAYGSFFSLGGADSDSDEESAAFVGFEGARQGGGRTSKSPGLGLQSGSGPTLDGSMMMFVSAGIVGGQKPEAAADTNNTEQIALSDEDSDGTSSSAPAAAAAATPATGRSEYSSSMGRRKPTRPAVQQPLSRDFASFERHTKGIGMKLLLQMGFQPGRGLGKHGQGLVEPIKAVVRDPQAGLTIDGGEGPGSRGQRTRRGRSASRRGAAASSSSSGSESDSESGAASLSGSDESDMSDVEDAPRGPARPRPPKLVFRTLEEIRAAEAPALSVEEVLRAGPGSAAALAGDLPDGHTRYHAGMAFPEIRHNVALLVEHDYESLQEATDHLERARAGALRGRRVATQCQAQRERLARRASALQRLADHVARLATAVGHFHRDFVELLRHWPDQSAEGLAGALPVLGGDPTSPPGLALSYPPEAGFPAAPASALEQLLFFCQSLDRVFGVTSGAPSPTQPGKQAALLRALLMRYGLPVDARSLAGLADPVAFVAELFGRYLVEEVAELDRLAEAAQVLDEHPVAGGLSEITAELAAAAALPYFAQRMAAGAEGWALPLVDSHRDHAALATWRPLLRQPVPSSGASASTGALPAMRTAGPPGSYFDLIVWEHWLPTVRSAIINEWNPTCTVSTKLMSDFIEVWCSSQPDLLPPTLQVHLLTRLVLPRVEEACRSWRPGSALNRPGGPMAGAAASHAGMAHVLRSLTGRDRFAGLSPGRQAEVFDLLERRDALPELGAASTGWVALWGPVFGAELFASVEAIRRRVIDLLAGPGAASVPLTDWRTFAALLVAQWGHLLPLGPAERGPTGEAILRVAPADPACTLVSPDHARQLALASVYPKLAHLAGVGPGSASPPAAFHHIKRLVIDPSGQNTGPLRILIAFGTVLPATAYLRLWTHGVLPQWMTVLDEWLAHVATEAAREDGLAAARALFRQILQWVAAWRGALPAALVSTPALVEHFVQAYDKIEASMQVIGL</sequence>
<name>A0A058Z4F1_FONAL</name>
<dbReference type="Pfam" id="PF01585">
    <property type="entry name" value="G-patch"/>
    <property type="match status" value="1"/>
</dbReference>
<protein>
    <recommendedName>
        <fullName evidence="3">G-patch domain-containing protein</fullName>
    </recommendedName>
</protein>
<dbReference type="STRING" id="691883.A0A058Z4F1"/>
<proteinExistence type="inferred from homology"/>
<dbReference type="GO" id="GO:0000390">
    <property type="term" value="P:spliceosomal complex disassembly"/>
    <property type="evidence" value="ECO:0007669"/>
    <property type="project" value="InterPro"/>
</dbReference>
<dbReference type="GeneID" id="20529285"/>
<dbReference type="PANTHER" id="PTHR23329:SF16">
    <property type="entry name" value="G-PATCH DOMAIN-CONTAINING PROTEIN"/>
    <property type="match status" value="1"/>
</dbReference>
<evidence type="ECO:0000259" key="3">
    <source>
        <dbReference type="PROSITE" id="PS50174"/>
    </source>
</evidence>
<evidence type="ECO:0000256" key="2">
    <source>
        <dbReference type="SAM" id="MobiDB-lite"/>
    </source>
</evidence>
<comment type="similarity">
    <text evidence="1">Belongs to the TFP11/STIP family.</text>
</comment>
<dbReference type="SMART" id="SM00443">
    <property type="entry name" value="G_patch"/>
    <property type="match status" value="1"/>
</dbReference>
<feature type="region of interest" description="Disordered" evidence="2">
    <location>
        <begin position="32"/>
        <end position="77"/>
    </location>
</feature>
<dbReference type="OrthoDB" id="6775466at2759"/>
<dbReference type="PROSITE" id="PS50174">
    <property type="entry name" value="G_PATCH"/>
    <property type="match status" value="1"/>
</dbReference>
<feature type="domain" description="G-patch" evidence="3">
    <location>
        <begin position="166"/>
        <end position="212"/>
    </location>
</feature>
<gene>
    <name evidence="4" type="ORF">H696_04560</name>
</gene>
<feature type="region of interest" description="Disordered" evidence="2">
    <location>
        <begin position="205"/>
        <end position="278"/>
    </location>
</feature>
<dbReference type="InterPro" id="IPR045211">
    <property type="entry name" value="TFP11/STIP/Ntr1"/>
</dbReference>
<evidence type="ECO:0000256" key="1">
    <source>
        <dbReference type="ARBA" id="ARBA00010900"/>
    </source>
</evidence>
<dbReference type="GO" id="GO:0003676">
    <property type="term" value="F:nucleic acid binding"/>
    <property type="evidence" value="ECO:0007669"/>
    <property type="project" value="InterPro"/>
</dbReference>
<dbReference type="EMBL" id="KB932207">
    <property type="protein sequence ID" value="KCV69145.1"/>
    <property type="molecule type" value="Genomic_DNA"/>
</dbReference>
<feature type="compositionally biased region" description="Basic residues" evidence="2">
    <location>
        <begin position="220"/>
        <end position="229"/>
    </location>
</feature>
<dbReference type="Proteomes" id="UP000030693">
    <property type="component" value="Unassembled WGS sequence"/>
</dbReference>
<dbReference type="AlphaFoldDB" id="A0A058Z4F1"/>